<keyword evidence="9" id="KW-1185">Reference proteome</keyword>
<evidence type="ECO:0000256" key="5">
    <source>
        <dbReference type="ARBA" id="ARBA00022989"/>
    </source>
</evidence>
<dbReference type="EMBL" id="PDNW01000005">
    <property type="protein sequence ID" value="PLC50470.1"/>
    <property type="molecule type" value="Genomic_DNA"/>
</dbReference>
<dbReference type="InterPro" id="IPR051907">
    <property type="entry name" value="DoxX-like_oxidoreductase"/>
</dbReference>
<dbReference type="InterPro" id="IPR032808">
    <property type="entry name" value="DoxX"/>
</dbReference>
<reference evidence="8 9" key="1">
    <citation type="submission" date="2017-10" db="EMBL/GenBank/DDBJ databases">
        <title>Two draft genome sequences of Pusillimonas sp. strains isolated from a nitrate- and radionuclide-contaminated groundwater in Russia.</title>
        <authorList>
            <person name="Grouzdev D.S."/>
            <person name="Tourova T.P."/>
            <person name="Goeva M.A."/>
            <person name="Babich T.L."/>
            <person name="Sokolova D.S."/>
            <person name="Abdullin R."/>
            <person name="Poltaraus A.B."/>
            <person name="Toshchakov S.V."/>
            <person name="Nazina T.N."/>
        </authorList>
    </citation>
    <scope>NUCLEOTIDE SEQUENCE [LARGE SCALE GENOMIC DNA]</scope>
    <source>
        <strain evidence="8 9">JR1/69-3-13</strain>
    </source>
</reference>
<evidence type="ECO:0000256" key="7">
    <source>
        <dbReference type="SAM" id="Phobius"/>
    </source>
</evidence>
<evidence type="ECO:0000256" key="3">
    <source>
        <dbReference type="ARBA" id="ARBA00022475"/>
    </source>
</evidence>
<evidence type="ECO:0000256" key="6">
    <source>
        <dbReference type="ARBA" id="ARBA00023136"/>
    </source>
</evidence>
<evidence type="ECO:0000313" key="8">
    <source>
        <dbReference type="EMBL" id="PLC50470.1"/>
    </source>
</evidence>
<comment type="caution">
    <text evidence="8">The sequence shown here is derived from an EMBL/GenBank/DDBJ whole genome shotgun (WGS) entry which is preliminary data.</text>
</comment>
<evidence type="ECO:0000256" key="2">
    <source>
        <dbReference type="ARBA" id="ARBA00006679"/>
    </source>
</evidence>
<dbReference type="Proteomes" id="UP000234190">
    <property type="component" value="Unassembled WGS sequence"/>
</dbReference>
<keyword evidence="5 7" id="KW-1133">Transmembrane helix</keyword>
<dbReference type="PANTHER" id="PTHR33452:SF4">
    <property type="entry name" value="BLL4328 PROTEIN"/>
    <property type="match status" value="1"/>
</dbReference>
<organism evidence="8 9">
    <name type="scientific">Pollutimonas subterranea</name>
    <dbReference type="NCBI Taxonomy" id="2045210"/>
    <lineage>
        <taxon>Bacteria</taxon>
        <taxon>Pseudomonadati</taxon>
        <taxon>Pseudomonadota</taxon>
        <taxon>Betaproteobacteria</taxon>
        <taxon>Burkholderiales</taxon>
        <taxon>Alcaligenaceae</taxon>
        <taxon>Pollutimonas</taxon>
    </lineage>
</organism>
<keyword evidence="3" id="KW-1003">Cell membrane</keyword>
<proteinExistence type="inferred from homology"/>
<evidence type="ECO:0000313" key="9">
    <source>
        <dbReference type="Proteomes" id="UP000234190"/>
    </source>
</evidence>
<keyword evidence="4 7" id="KW-0812">Transmembrane</keyword>
<accession>A0A2N4U632</accession>
<gene>
    <name evidence="8" type="ORF">CR159_08480</name>
</gene>
<comment type="similarity">
    <text evidence="2">Belongs to the DoxX family.</text>
</comment>
<feature type="transmembrane region" description="Helical" evidence="7">
    <location>
        <begin position="106"/>
        <end position="127"/>
    </location>
</feature>
<dbReference type="OrthoDB" id="346004at2"/>
<feature type="transmembrane region" description="Helical" evidence="7">
    <location>
        <begin position="73"/>
        <end position="91"/>
    </location>
</feature>
<comment type="subcellular location">
    <subcellularLocation>
        <location evidence="1">Cell membrane</location>
        <topology evidence="1">Multi-pass membrane protein</topology>
    </subcellularLocation>
</comment>
<protein>
    <submittedName>
        <fullName evidence="8">LuxR family transcriptional regulator</fullName>
    </submittedName>
</protein>
<dbReference type="Pfam" id="PF07681">
    <property type="entry name" value="DoxX"/>
    <property type="match status" value="1"/>
</dbReference>
<dbReference type="RefSeq" id="WP_102073568.1">
    <property type="nucleotide sequence ID" value="NZ_PDNW01000005.1"/>
</dbReference>
<dbReference type="AlphaFoldDB" id="A0A2N4U632"/>
<keyword evidence="6 7" id="KW-0472">Membrane</keyword>
<dbReference type="PANTHER" id="PTHR33452">
    <property type="entry name" value="OXIDOREDUCTASE CATD-RELATED"/>
    <property type="match status" value="1"/>
</dbReference>
<feature type="transmembrane region" description="Helical" evidence="7">
    <location>
        <begin position="46"/>
        <end position="66"/>
    </location>
</feature>
<sequence>MTTNSCTIWTPRVLSILRIVSGYCLLWHGTSKYFGFPGSAIENLPIFSMMGIAGLIELIAGVLLIIGLFTRGAAFIASGFTAAAYFIGHVATKGSFFFPTMNGGEAAVLFCFIFLYLAVAGAGPWSIDAMRNKSN</sequence>
<dbReference type="GO" id="GO:0005886">
    <property type="term" value="C:plasma membrane"/>
    <property type="evidence" value="ECO:0007669"/>
    <property type="project" value="UniProtKB-SubCell"/>
</dbReference>
<name>A0A2N4U632_9BURK</name>
<evidence type="ECO:0000256" key="4">
    <source>
        <dbReference type="ARBA" id="ARBA00022692"/>
    </source>
</evidence>
<evidence type="ECO:0000256" key="1">
    <source>
        <dbReference type="ARBA" id="ARBA00004651"/>
    </source>
</evidence>